<organism evidence="1 2">
    <name type="scientific">Kitasatospora cineracea</name>
    <dbReference type="NCBI Taxonomy" id="88074"/>
    <lineage>
        <taxon>Bacteria</taxon>
        <taxon>Bacillati</taxon>
        <taxon>Actinomycetota</taxon>
        <taxon>Actinomycetes</taxon>
        <taxon>Kitasatosporales</taxon>
        <taxon>Streptomycetaceae</taxon>
        <taxon>Kitasatospora</taxon>
    </lineage>
</organism>
<evidence type="ECO:0000313" key="2">
    <source>
        <dbReference type="Proteomes" id="UP000266906"/>
    </source>
</evidence>
<dbReference type="Proteomes" id="UP000266906">
    <property type="component" value="Unassembled WGS sequence"/>
</dbReference>
<sequence>MRRRRSAGSEPSPSTCVDAYARGFRDAGVRDVTTAVVADAGYFAQEEQPAAVWTLIRDFTGPAVS</sequence>
<evidence type="ECO:0000313" key="1">
    <source>
        <dbReference type="EMBL" id="RPE36357.1"/>
    </source>
</evidence>
<dbReference type="EMBL" id="RKQG01000001">
    <property type="protein sequence ID" value="RPE36357.1"/>
    <property type="molecule type" value="Genomic_DNA"/>
</dbReference>
<protein>
    <recommendedName>
        <fullName evidence="3">Alpha/beta hydrolase family protein</fullName>
    </recommendedName>
</protein>
<gene>
    <name evidence="1" type="ORF">EDD38_4728</name>
</gene>
<dbReference type="AlphaFoldDB" id="A0A3N4S739"/>
<comment type="caution">
    <text evidence="1">The sequence shown here is derived from an EMBL/GenBank/DDBJ whole genome shotgun (WGS) entry which is preliminary data.</text>
</comment>
<reference evidence="1 2" key="1">
    <citation type="submission" date="2018-11" db="EMBL/GenBank/DDBJ databases">
        <title>Sequencing the genomes of 1000 actinobacteria strains.</title>
        <authorList>
            <person name="Klenk H.-P."/>
        </authorList>
    </citation>
    <scope>NUCLEOTIDE SEQUENCE [LARGE SCALE GENOMIC DNA]</scope>
    <source>
        <strain evidence="1 2">DSM 44781</strain>
    </source>
</reference>
<keyword evidence="2" id="KW-1185">Reference proteome</keyword>
<evidence type="ECO:0008006" key="3">
    <source>
        <dbReference type="Google" id="ProtNLM"/>
    </source>
</evidence>
<proteinExistence type="predicted"/>
<accession>A0A3N4S739</accession>
<name>A0A3N4S739_9ACTN</name>